<dbReference type="InterPro" id="IPR017748">
    <property type="entry name" value="TagF"/>
</dbReference>
<organism evidence="1 2">
    <name type="scientific">Massilia forsythiae</name>
    <dbReference type="NCBI Taxonomy" id="2728020"/>
    <lineage>
        <taxon>Bacteria</taxon>
        <taxon>Pseudomonadati</taxon>
        <taxon>Pseudomonadota</taxon>
        <taxon>Betaproteobacteria</taxon>
        <taxon>Burkholderiales</taxon>
        <taxon>Oxalobacteraceae</taxon>
        <taxon>Telluria group</taxon>
        <taxon>Massilia</taxon>
    </lineage>
</organism>
<dbReference type="Pfam" id="PF09867">
    <property type="entry name" value="TagF_N"/>
    <property type="match status" value="1"/>
</dbReference>
<dbReference type="EMBL" id="CP051685">
    <property type="protein sequence ID" value="QJE02862.1"/>
    <property type="molecule type" value="Genomic_DNA"/>
</dbReference>
<dbReference type="Gene3D" id="3.40.1730.10">
    <property type="entry name" value="pa0076 domain"/>
    <property type="match status" value="1"/>
</dbReference>
<reference evidence="1 2" key="1">
    <citation type="submission" date="2020-04" db="EMBL/GenBank/DDBJ databases">
        <title>Genome sequencing of novel species.</title>
        <authorList>
            <person name="Heo J."/>
            <person name="Kim S.-J."/>
            <person name="Kim J.-S."/>
            <person name="Hong S.-B."/>
            <person name="Kwon S.-W."/>
        </authorList>
    </citation>
    <scope>NUCLEOTIDE SEQUENCE [LARGE SCALE GENOMIC DNA]</scope>
    <source>
        <strain evidence="1 2">GN2-R2</strain>
    </source>
</reference>
<name>A0A7Z2ZW67_9BURK</name>
<gene>
    <name evidence="1" type="primary">tagF</name>
    <name evidence="1" type="ORF">HH212_25030</name>
</gene>
<dbReference type="AlphaFoldDB" id="A0A7Z2ZW67"/>
<dbReference type="KEGG" id="mfy:HH212_25030"/>
<sequence>MTRAANASRVGYFGKIPAHDDFIKAADDQPVVTMLDDWLAQVMARLPADARWKLNYDGMAPASFVFAGPARRHAVAGHVVASRDRSGRRYPFLTMRTLDLLDPAAYFAHCPLALGPLWRLLENAVPCVLGAADPAAQLQAILDAPPALGEPDAAHDAALAEFLAVHTVGSLSSQLGLAANRTILGLGLLLQPVMHSRPAALHKSLVLPLPRDDGARFLVAAFWLALVAPFVRRAGYDLVLFLTRVRERPALVIGFGGAAAAALHALIDPLVAAEQQVHLEDNRWIDEQMGIDIDVRALASYLEQPMLPLRLARELFLKTFIGAAS</sequence>
<dbReference type="InterPro" id="IPR038225">
    <property type="entry name" value="TagF_sf"/>
</dbReference>
<proteinExistence type="predicted"/>
<protein>
    <submittedName>
        <fullName evidence="1">Type VI secretion system-associated protein TagF</fullName>
    </submittedName>
</protein>
<keyword evidence="2" id="KW-1185">Reference proteome</keyword>
<dbReference type="RefSeq" id="WP_170204943.1">
    <property type="nucleotide sequence ID" value="NZ_CP051685.1"/>
</dbReference>
<dbReference type="NCBIfam" id="TIGR03373">
    <property type="entry name" value="VI_minor_4"/>
    <property type="match status" value="1"/>
</dbReference>
<evidence type="ECO:0000313" key="2">
    <source>
        <dbReference type="Proteomes" id="UP000502415"/>
    </source>
</evidence>
<dbReference type="Proteomes" id="UP000502415">
    <property type="component" value="Chromosome"/>
</dbReference>
<accession>A0A7Z2ZW67</accession>
<evidence type="ECO:0000313" key="1">
    <source>
        <dbReference type="EMBL" id="QJE02862.1"/>
    </source>
</evidence>